<dbReference type="AlphaFoldDB" id="A0A1H4GDX9"/>
<name>A0A1H4GDX9_9RHOB</name>
<dbReference type="Pfam" id="PF13640">
    <property type="entry name" value="2OG-FeII_Oxy_3"/>
    <property type="match status" value="1"/>
</dbReference>
<dbReference type="Proteomes" id="UP000198703">
    <property type="component" value="Unassembled WGS sequence"/>
</dbReference>
<dbReference type="Gene3D" id="2.60.120.620">
    <property type="entry name" value="q2cbj1_9rhob like domain"/>
    <property type="match status" value="1"/>
</dbReference>
<dbReference type="OrthoDB" id="9812472at2"/>
<evidence type="ECO:0000313" key="4">
    <source>
        <dbReference type="Proteomes" id="UP000198703"/>
    </source>
</evidence>
<dbReference type="EMBL" id="FNQM01000051">
    <property type="protein sequence ID" value="SEB07108.1"/>
    <property type="molecule type" value="Genomic_DNA"/>
</dbReference>
<feature type="domain" description="Fe2OG dioxygenase" evidence="2">
    <location>
        <begin position="115"/>
        <end position="210"/>
    </location>
</feature>
<evidence type="ECO:0000313" key="3">
    <source>
        <dbReference type="EMBL" id="SEB07108.1"/>
    </source>
</evidence>
<dbReference type="InterPro" id="IPR044862">
    <property type="entry name" value="Pro_4_hyd_alph_FE2OG_OXY"/>
</dbReference>
<evidence type="ECO:0000256" key="1">
    <source>
        <dbReference type="SAM" id="MobiDB-lite"/>
    </source>
</evidence>
<reference evidence="3 4" key="1">
    <citation type="submission" date="2016-10" db="EMBL/GenBank/DDBJ databases">
        <authorList>
            <person name="de Groot N.N."/>
        </authorList>
    </citation>
    <scope>NUCLEOTIDE SEQUENCE [LARGE SCALE GENOMIC DNA]</scope>
    <source>
        <strain evidence="3 4">DSM 15345</strain>
    </source>
</reference>
<accession>A0A1H4GDX9</accession>
<sequence length="745" mass="79287">MHPFLDHVATLLAAIRRDGRFAAGGRVAFRTPMFTVAGIGEIGFPVASSQIDALAASAAEAPFGRGVETVHDRAVRSTLQIDAGRIAIAGAGWRRMLDEVLDRIRDDLGVRGELRAELYKLLIYRPGDFFKPHRDSEKAPGMVATLVLALPTRSAGGRLIVRHRDEEARFDLGGDDPSETGFAAFYADCLHEVLPVTDGHRLVLTWNLIRDDAGAEASAPDHAAETEALARHLASWPDDAPAKIAIPLEHAYTPAEIGLSRLKGVDRARAEALAAAARRAGVVVGAALMTATETGWAEYAGAPRWRRGRYEEEDEDLFELVGTERIALELSNWDGGDGPTLRDGFPLAADEIAASDFLAHVAEGAIAFHEATGNEGVSYERSYAQAALVFWPEARTADVLLASGRNALAAEIEARCLEGATESTPLASLLGRLAAVWPAPDPRGHDDRAPRLLPAALRGLDALGDMALTGRLLRAVAWHGDIVAEDAAALVAALKPLVASDRPVVLDALARGAIRLRPEAAAALLAQAAAEPDLVGAGALDGGVVDLTALLARAASDELARRMVKPTALADLLTAASALSTSAVAALCDALLADPELYHPDRILLPLARELARRARSPALPLRLRTALLDHLGARIAAPLAPPSDWTRTARLGCDCPDCRAVSAFLAAPDKAELAVRAAQERRTHVERICRGAQADLDYATIKAGSPHQLILRKTDASYRRRVGQRQQDLDDRAMLSGEPPASAP</sequence>
<keyword evidence="4" id="KW-1185">Reference proteome</keyword>
<proteinExistence type="predicted"/>
<dbReference type="PANTHER" id="PTHR33099">
    <property type="entry name" value="FE2OG DIOXYGENASE DOMAIN-CONTAINING PROTEIN"/>
    <property type="match status" value="1"/>
</dbReference>
<dbReference type="PANTHER" id="PTHR33099:SF7">
    <property type="entry name" value="MYND-TYPE DOMAIN-CONTAINING PROTEIN"/>
    <property type="match status" value="1"/>
</dbReference>
<dbReference type="STRING" id="89524.SAMN05444370_1511"/>
<protein>
    <submittedName>
        <fullName evidence="3">2OG-Fe(II) oxygenase superfamily protein</fullName>
    </submittedName>
</protein>
<evidence type="ECO:0000259" key="2">
    <source>
        <dbReference type="PROSITE" id="PS51471"/>
    </source>
</evidence>
<gene>
    <name evidence="3" type="ORF">SAMN05444370_1511</name>
</gene>
<dbReference type="RefSeq" id="WP_093256953.1">
    <property type="nucleotide sequence ID" value="NZ_FNQM01000051.1"/>
</dbReference>
<dbReference type="InterPro" id="IPR005123">
    <property type="entry name" value="Oxoglu/Fe-dep_dioxygenase_dom"/>
</dbReference>
<feature type="region of interest" description="Disordered" evidence="1">
    <location>
        <begin position="721"/>
        <end position="745"/>
    </location>
</feature>
<organism evidence="3 4">
    <name type="scientific">Rubrimonas cliftonensis</name>
    <dbReference type="NCBI Taxonomy" id="89524"/>
    <lineage>
        <taxon>Bacteria</taxon>
        <taxon>Pseudomonadati</taxon>
        <taxon>Pseudomonadota</taxon>
        <taxon>Alphaproteobacteria</taxon>
        <taxon>Rhodobacterales</taxon>
        <taxon>Paracoccaceae</taxon>
        <taxon>Rubrimonas</taxon>
    </lineage>
</organism>
<dbReference type="PROSITE" id="PS51471">
    <property type="entry name" value="FE2OG_OXY"/>
    <property type="match status" value="1"/>
</dbReference>